<evidence type="ECO:0000259" key="11">
    <source>
        <dbReference type="Pfam" id="PF20512"/>
    </source>
</evidence>
<feature type="active site" evidence="8">
    <location>
        <position position="305"/>
    </location>
</feature>
<gene>
    <name evidence="12" type="ORF">RchiOBHm_Chr4g0434871</name>
</gene>
<dbReference type="GO" id="GO:0033591">
    <property type="term" value="P:response to L-ascorbic acid"/>
    <property type="evidence" value="ECO:0007669"/>
    <property type="project" value="UniProtKB-ARBA"/>
</dbReference>
<dbReference type="PRINTS" id="PR00714">
    <property type="entry name" value="MAN6PISMRASE"/>
</dbReference>
<dbReference type="PROSITE" id="PS00965">
    <property type="entry name" value="PMI_I_1"/>
    <property type="match status" value="1"/>
</dbReference>
<evidence type="ECO:0000313" key="13">
    <source>
        <dbReference type="Proteomes" id="UP000238479"/>
    </source>
</evidence>
<dbReference type="AlphaFoldDB" id="A0A2P6R1M0"/>
<dbReference type="InterPro" id="IPR018050">
    <property type="entry name" value="Pmannose_isomerase-type1_CS"/>
</dbReference>
<dbReference type="GO" id="GO:0004476">
    <property type="term" value="F:mannose-6-phosphate isomerase activity"/>
    <property type="evidence" value="ECO:0007669"/>
    <property type="project" value="UniProtKB-EC"/>
</dbReference>
<proteinExistence type="inferred from homology"/>
<evidence type="ECO:0000256" key="8">
    <source>
        <dbReference type="PIRSR" id="PIRSR001480-1"/>
    </source>
</evidence>
<comment type="similarity">
    <text evidence="3">Belongs to the mannose-6-phosphate isomerase type 1 family.</text>
</comment>
<evidence type="ECO:0000313" key="12">
    <source>
        <dbReference type="EMBL" id="PRQ40331.1"/>
    </source>
</evidence>
<dbReference type="CDD" id="cd07011">
    <property type="entry name" value="cupin_PMI_type_I_N"/>
    <property type="match status" value="1"/>
</dbReference>
<dbReference type="SUPFAM" id="SSF51182">
    <property type="entry name" value="RmlC-like cupins"/>
    <property type="match status" value="1"/>
</dbReference>
<keyword evidence="13" id="KW-1185">Reference proteome</keyword>
<dbReference type="InterPro" id="IPR046457">
    <property type="entry name" value="PMI_typeI_cat"/>
</dbReference>
<evidence type="ECO:0000256" key="3">
    <source>
        <dbReference type="ARBA" id="ARBA00010772"/>
    </source>
</evidence>
<dbReference type="Pfam" id="PF20511">
    <property type="entry name" value="PMI_typeI_cat"/>
    <property type="match status" value="1"/>
</dbReference>
<evidence type="ECO:0000256" key="6">
    <source>
        <dbReference type="ARBA" id="ARBA00022833"/>
    </source>
</evidence>
<dbReference type="Gramene" id="PRQ40331">
    <property type="protein sequence ID" value="PRQ40331"/>
    <property type="gene ID" value="RchiOBHm_Chr4g0434871"/>
</dbReference>
<dbReference type="InterPro" id="IPR014710">
    <property type="entry name" value="RmlC-like_jellyroll"/>
</dbReference>
<name>A0A2P6R1M0_ROSCH</name>
<comment type="catalytic activity">
    <reaction evidence="1">
        <text>D-mannose 6-phosphate = D-fructose 6-phosphate</text>
        <dbReference type="Rhea" id="RHEA:12356"/>
        <dbReference type="ChEBI" id="CHEBI:58735"/>
        <dbReference type="ChEBI" id="CHEBI:61527"/>
        <dbReference type="EC" id="5.3.1.8"/>
    </reaction>
</comment>
<dbReference type="OMA" id="CTEVKLH"/>
<evidence type="ECO:0000256" key="1">
    <source>
        <dbReference type="ARBA" id="ARBA00000757"/>
    </source>
</evidence>
<evidence type="ECO:0000256" key="5">
    <source>
        <dbReference type="ARBA" id="ARBA00022723"/>
    </source>
</evidence>
<dbReference type="GO" id="GO:0046686">
    <property type="term" value="P:response to cadmium ion"/>
    <property type="evidence" value="ECO:0007669"/>
    <property type="project" value="UniProtKB-ARBA"/>
</dbReference>
<keyword evidence="5 9" id="KW-0479">Metal-binding</keyword>
<comment type="pathway">
    <text evidence="2">Nucleotide-sugar biosynthesis; GDP-alpha-D-mannose biosynthesis; alpha-D-mannose 1-phosphate from D-fructose 6-phosphate: step 1/2.</text>
</comment>
<reference evidence="12 13" key="1">
    <citation type="journal article" date="2018" name="Nat. Genet.">
        <title>The Rosa genome provides new insights in the design of modern roses.</title>
        <authorList>
            <person name="Bendahmane M."/>
        </authorList>
    </citation>
    <scope>NUCLEOTIDE SEQUENCE [LARGE SCALE GENOMIC DNA]</scope>
    <source>
        <strain evidence="13">cv. Old Blush</strain>
    </source>
</reference>
<keyword evidence="6 9" id="KW-0862">Zinc</keyword>
<sequence length="439" mass="49115">MEPWKNTMKKKRRPTRRPVRLRCSVKNYDWGILGHNSKVARLFALNSGSDIDPAKPYAEFWIGTHESGPSYAESGSEQPLSLKSWIAEDPSVLGEKVLDKWGADLPFLCKVLSVQKALSIQAHPDKEMARVLHKLHPSVYKDDNHKPEVALALTEFEALCGFISLKELKDMLRTVPEIAELVGMADVEQILLVGEQHENGKQNTDLESMFSRLMLSSKETISKMISKLKRRLNLEKKKRQLTVKEQLVLRLENQYPADVGAIAAFFLNYVKLKRGEALYCGPNEPHAYISGECVECMATSDNVVRAGLTSKQIDVQTLLSMLKYRQGAPEIMQGVSMNAYTTRFVPPFEEFEVDCCDLPQSASVVFPSVIGPSLFLVTAGKGRFDAGLAEDDVVTEDDDIVEEGEVLFVPAHTKISITARSTELQLYRVGANSTFFKDL</sequence>
<dbReference type="PANTHER" id="PTHR10309">
    <property type="entry name" value="MANNOSE-6-PHOSPHATE ISOMERASE"/>
    <property type="match status" value="1"/>
</dbReference>
<comment type="caution">
    <text evidence="12">The sequence shown here is derived from an EMBL/GenBank/DDBJ whole genome shotgun (WGS) entry which is preliminary data.</text>
</comment>
<dbReference type="PIRSF" id="PIRSF001480">
    <property type="entry name" value="Mannose-6-phosphate_isomerase"/>
    <property type="match status" value="1"/>
</dbReference>
<dbReference type="NCBIfam" id="TIGR00218">
    <property type="entry name" value="manA"/>
    <property type="match status" value="1"/>
</dbReference>
<protein>
    <recommendedName>
        <fullName evidence="4">mannose-6-phosphate isomerase</fullName>
        <ecNumber evidence="4">5.3.1.8</ecNumber>
    </recommendedName>
</protein>
<dbReference type="GO" id="GO:0009298">
    <property type="term" value="P:GDP-mannose biosynthetic process"/>
    <property type="evidence" value="ECO:0007669"/>
    <property type="project" value="UniProtKB-UniPathway"/>
</dbReference>
<feature type="domain" description="Phosphomannose isomerase type I catalytic" evidence="10">
    <location>
        <begin position="20"/>
        <end position="162"/>
    </location>
</feature>
<accession>A0A2P6R1M0</accession>
<dbReference type="STRING" id="74649.A0A2P6R1M0"/>
<dbReference type="Gene3D" id="1.10.441.10">
    <property type="entry name" value="Phosphomannose Isomerase, domain 2"/>
    <property type="match status" value="1"/>
</dbReference>
<dbReference type="GO" id="GO:0005975">
    <property type="term" value="P:carbohydrate metabolic process"/>
    <property type="evidence" value="ECO:0007669"/>
    <property type="project" value="InterPro"/>
</dbReference>
<feature type="binding site" evidence="9">
    <location>
        <position position="121"/>
    </location>
    <ligand>
        <name>Zn(2+)</name>
        <dbReference type="ChEBI" id="CHEBI:29105"/>
    </ligand>
</feature>
<organism evidence="12 13">
    <name type="scientific">Rosa chinensis</name>
    <name type="common">China rose</name>
    <dbReference type="NCBI Taxonomy" id="74649"/>
    <lineage>
        <taxon>Eukaryota</taxon>
        <taxon>Viridiplantae</taxon>
        <taxon>Streptophyta</taxon>
        <taxon>Embryophyta</taxon>
        <taxon>Tracheophyta</taxon>
        <taxon>Spermatophyta</taxon>
        <taxon>Magnoliopsida</taxon>
        <taxon>eudicotyledons</taxon>
        <taxon>Gunneridae</taxon>
        <taxon>Pentapetalae</taxon>
        <taxon>rosids</taxon>
        <taxon>fabids</taxon>
        <taxon>Rosales</taxon>
        <taxon>Rosaceae</taxon>
        <taxon>Rosoideae</taxon>
        <taxon>Rosoideae incertae sedis</taxon>
        <taxon>Rosa</taxon>
    </lineage>
</organism>
<dbReference type="PANTHER" id="PTHR10309:SF10">
    <property type="entry name" value="MANNOSE-6-PHOSPHATE ISOMERASE"/>
    <property type="match status" value="1"/>
</dbReference>
<dbReference type="EC" id="5.3.1.8" evidence="4"/>
<evidence type="ECO:0000259" key="10">
    <source>
        <dbReference type="Pfam" id="PF20511"/>
    </source>
</evidence>
<evidence type="ECO:0000256" key="4">
    <source>
        <dbReference type="ARBA" id="ARBA00011956"/>
    </source>
</evidence>
<feature type="domain" description="Phosphomannose isomerase type I helical insertion" evidence="11">
    <location>
        <begin position="196"/>
        <end position="267"/>
    </location>
</feature>
<comment type="cofactor">
    <cofactor evidence="9">
        <name>Zn(2+)</name>
        <dbReference type="ChEBI" id="CHEBI:29105"/>
    </cofactor>
    <text evidence="9">Binds 1 zinc ion per subunit.</text>
</comment>
<dbReference type="Proteomes" id="UP000238479">
    <property type="component" value="Chromosome 4"/>
</dbReference>
<dbReference type="InterPro" id="IPR001250">
    <property type="entry name" value="Man6P_Isoase-1"/>
</dbReference>
<dbReference type="OrthoDB" id="6605218at2759"/>
<feature type="binding site" evidence="9">
    <location>
        <position position="286"/>
    </location>
    <ligand>
        <name>Zn(2+)</name>
        <dbReference type="ChEBI" id="CHEBI:29105"/>
    </ligand>
</feature>
<dbReference type="Gene3D" id="2.60.120.10">
    <property type="entry name" value="Jelly Rolls"/>
    <property type="match status" value="2"/>
</dbReference>
<evidence type="ECO:0000256" key="7">
    <source>
        <dbReference type="ARBA" id="ARBA00023235"/>
    </source>
</evidence>
<dbReference type="FunFam" id="1.10.441.10:FF:000001">
    <property type="entry name" value="Mannose-6-phosphate isomerase"/>
    <property type="match status" value="1"/>
</dbReference>
<dbReference type="GO" id="GO:0008270">
    <property type="term" value="F:zinc ion binding"/>
    <property type="evidence" value="ECO:0007669"/>
    <property type="project" value="InterPro"/>
</dbReference>
<dbReference type="InterPro" id="IPR011051">
    <property type="entry name" value="RmlC_Cupin_sf"/>
</dbReference>
<dbReference type="Pfam" id="PF20512">
    <property type="entry name" value="PMI_typeI_hel"/>
    <property type="match status" value="1"/>
</dbReference>
<keyword evidence="7 12" id="KW-0413">Isomerase</keyword>
<dbReference type="InterPro" id="IPR046458">
    <property type="entry name" value="PMI_typeI_hel"/>
</dbReference>
<dbReference type="GO" id="GO:0010043">
    <property type="term" value="P:response to zinc ion"/>
    <property type="evidence" value="ECO:0007669"/>
    <property type="project" value="UniProtKB-ARBA"/>
</dbReference>
<feature type="binding site" evidence="9">
    <location>
        <position position="123"/>
    </location>
    <ligand>
        <name>Zn(2+)</name>
        <dbReference type="ChEBI" id="CHEBI:29105"/>
    </ligand>
</feature>
<evidence type="ECO:0000256" key="9">
    <source>
        <dbReference type="PIRSR" id="PIRSR001480-2"/>
    </source>
</evidence>
<evidence type="ECO:0000256" key="2">
    <source>
        <dbReference type="ARBA" id="ARBA00004666"/>
    </source>
</evidence>
<dbReference type="InterPro" id="IPR016305">
    <property type="entry name" value="Mannose-6-P_Isomerase"/>
</dbReference>
<dbReference type="GO" id="GO:0005829">
    <property type="term" value="C:cytosol"/>
    <property type="evidence" value="ECO:0007669"/>
    <property type="project" value="TreeGrafter"/>
</dbReference>
<dbReference type="FunFam" id="2.60.120.10:FF:000044">
    <property type="entry name" value="Mannose-6-phosphate isomerase"/>
    <property type="match status" value="1"/>
</dbReference>
<dbReference type="EMBL" id="PDCK01000042">
    <property type="protein sequence ID" value="PRQ40331.1"/>
    <property type="molecule type" value="Genomic_DNA"/>
</dbReference>
<dbReference type="GO" id="GO:0009416">
    <property type="term" value="P:response to light stimulus"/>
    <property type="evidence" value="ECO:0007669"/>
    <property type="project" value="UniProtKB-ARBA"/>
</dbReference>
<dbReference type="UniPathway" id="UPA00126">
    <property type="reaction ID" value="UER00423"/>
</dbReference>
<feature type="binding site" evidence="9">
    <location>
        <position position="148"/>
    </location>
    <ligand>
        <name>Zn(2+)</name>
        <dbReference type="ChEBI" id="CHEBI:29105"/>
    </ligand>
</feature>